<dbReference type="Proteomes" id="UP000008068">
    <property type="component" value="Unassembled WGS sequence"/>
</dbReference>
<dbReference type="InParanoid" id="G0MV05"/>
<dbReference type="SUPFAM" id="SSF54695">
    <property type="entry name" value="POZ domain"/>
    <property type="match status" value="1"/>
</dbReference>
<protein>
    <recommendedName>
        <fullName evidence="2">BTB domain-containing protein</fullName>
    </recommendedName>
</protein>
<dbReference type="InterPro" id="IPR052664">
    <property type="entry name" value="BTB-MATH_domain_protein"/>
</dbReference>
<gene>
    <name evidence="3" type="ORF">CAEBREN_07362</name>
</gene>
<dbReference type="OrthoDB" id="409824at2759"/>
<dbReference type="InterPro" id="IPR000210">
    <property type="entry name" value="BTB/POZ_dom"/>
</dbReference>
<evidence type="ECO:0000313" key="4">
    <source>
        <dbReference type="Proteomes" id="UP000008068"/>
    </source>
</evidence>
<feature type="compositionally biased region" description="Acidic residues" evidence="1">
    <location>
        <begin position="288"/>
        <end position="298"/>
    </location>
</feature>
<keyword evidence="4" id="KW-1185">Reference proteome</keyword>
<organism evidence="4">
    <name type="scientific">Caenorhabditis brenneri</name>
    <name type="common">Nematode worm</name>
    <dbReference type="NCBI Taxonomy" id="135651"/>
    <lineage>
        <taxon>Eukaryota</taxon>
        <taxon>Metazoa</taxon>
        <taxon>Ecdysozoa</taxon>
        <taxon>Nematoda</taxon>
        <taxon>Chromadorea</taxon>
        <taxon>Rhabditida</taxon>
        <taxon>Rhabditina</taxon>
        <taxon>Rhabditomorpha</taxon>
        <taxon>Rhabditoidea</taxon>
        <taxon>Rhabditidae</taxon>
        <taxon>Peloderinae</taxon>
        <taxon>Caenorhabditis</taxon>
    </lineage>
</organism>
<evidence type="ECO:0000256" key="1">
    <source>
        <dbReference type="SAM" id="MobiDB-lite"/>
    </source>
</evidence>
<evidence type="ECO:0000313" key="3">
    <source>
        <dbReference type="EMBL" id="EGT44468.1"/>
    </source>
</evidence>
<dbReference type="SMART" id="SM00225">
    <property type="entry name" value="BTB"/>
    <property type="match status" value="1"/>
</dbReference>
<evidence type="ECO:0000259" key="2">
    <source>
        <dbReference type="PROSITE" id="PS50097"/>
    </source>
</evidence>
<dbReference type="HOGENOM" id="CLU_064572_0_0_1"/>
<dbReference type="PROSITE" id="PS50097">
    <property type="entry name" value="BTB"/>
    <property type="match status" value="1"/>
</dbReference>
<dbReference type="Pfam" id="PF00651">
    <property type="entry name" value="BTB"/>
    <property type="match status" value="1"/>
</dbReference>
<feature type="region of interest" description="Disordered" evidence="1">
    <location>
        <begin position="274"/>
        <end position="303"/>
    </location>
</feature>
<dbReference type="AlphaFoldDB" id="G0MV05"/>
<sequence>MAQPGPSRKRRAPSVVWDYPERTNLMSFDNSDENMFDVELVVEDQSFYVLKGILAKHSTTFKSLFFGDYKEKGMKRIELGDIGAYEFQLFLECIYGCPCVDGDSVELIAKLAERWNAPMALAQCEKFLMNEPKEKMKKCFEIAVQYKMDKLKTKLITDIKTLEELALIMPTEILSCQPNPTFDAKLMFELLQKFMILQTARPNNLPPPTARIWTDDQSRQFLEQQYRHYTALLTSLNFVHQQQANIINQAGNNFYQSIYAAYQNPGGQYQYPNPFGAAAAAPRREPEVIEDDDEDEDPVQPPTPQPVLNEFQPNYQAPAVVHQIQLNFIAELLRAQGNNFLQQHQPYPQEYAQPIYLVPPPDQPQF</sequence>
<dbReference type="CDD" id="cd18186">
    <property type="entry name" value="BTB_POZ_ZBTB_KLHL-like"/>
    <property type="match status" value="1"/>
</dbReference>
<dbReference type="PANTHER" id="PTHR22743:SF165">
    <property type="entry name" value="BTB AND MATH DOMAIN CONTAINING-RELATED"/>
    <property type="match status" value="1"/>
</dbReference>
<reference evidence="4" key="1">
    <citation type="submission" date="2011-07" db="EMBL/GenBank/DDBJ databases">
        <authorList>
            <consortium name="Caenorhabditis brenneri Sequencing and Analysis Consortium"/>
            <person name="Wilson R.K."/>
        </authorList>
    </citation>
    <scope>NUCLEOTIDE SEQUENCE [LARGE SCALE GENOMIC DNA]</scope>
    <source>
        <strain evidence="4">PB2801</strain>
    </source>
</reference>
<dbReference type="EMBL" id="GL379813">
    <property type="protein sequence ID" value="EGT44468.1"/>
    <property type="molecule type" value="Genomic_DNA"/>
</dbReference>
<dbReference type="Gene3D" id="3.30.710.10">
    <property type="entry name" value="Potassium Channel Kv1.1, Chain A"/>
    <property type="match status" value="1"/>
</dbReference>
<accession>G0MV05</accession>
<name>G0MV05_CAEBE</name>
<proteinExistence type="predicted"/>
<dbReference type="PANTHER" id="PTHR22743">
    <property type="entry name" value="MEPRIN/TRAF-LIKE MATH FAMILY-C.ELEGANS"/>
    <property type="match status" value="1"/>
</dbReference>
<feature type="domain" description="BTB" evidence="2">
    <location>
        <begin position="36"/>
        <end position="95"/>
    </location>
</feature>
<dbReference type="InterPro" id="IPR011333">
    <property type="entry name" value="SKP1/BTB/POZ_sf"/>
</dbReference>